<dbReference type="InterPro" id="IPR011009">
    <property type="entry name" value="Kinase-like_dom_sf"/>
</dbReference>
<dbReference type="AlphaFoldDB" id="A0A7J7MAZ9"/>
<dbReference type="PANTHER" id="PTHR47976">
    <property type="entry name" value="G-TYPE LECTIN S-RECEPTOR-LIKE SERINE/THREONINE-PROTEIN KINASE SD2-5"/>
    <property type="match status" value="1"/>
</dbReference>
<proteinExistence type="predicted"/>
<dbReference type="SUPFAM" id="SSF56112">
    <property type="entry name" value="Protein kinase-like (PK-like)"/>
    <property type="match status" value="1"/>
</dbReference>
<evidence type="ECO:0000313" key="2">
    <source>
        <dbReference type="EMBL" id="KAF6152075.1"/>
    </source>
</evidence>
<gene>
    <name evidence="2" type="ORF">GIB67_031397</name>
</gene>
<keyword evidence="1" id="KW-0732">Signal</keyword>
<dbReference type="InterPro" id="IPR051343">
    <property type="entry name" value="G-type_lectin_kinases/EP1-like"/>
</dbReference>
<dbReference type="Proteomes" id="UP000541444">
    <property type="component" value="Unassembled WGS sequence"/>
</dbReference>
<protein>
    <recommendedName>
        <fullName evidence="4">Protein kinase domain-containing protein</fullName>
    </recommendedName>
</protein>
<comment type="caution">
    <text evidence="2">The sequence shown here is derived from an EMBL/GenBank/DDBJ whole genome shotgun (WGS) entry which is preliminary data.</text>
</comment>
<sequence>MTNLVPKLIDRDESQVTCIRGTLGYIALEWQHSRITVKADIYSYGVVLVVVVSGRKSLDYSRPESDMHLLKLLERKVEENRLFDIVHFESEDLQFAEE</sequence>
<dbReference type="OrthoDB" id="4062651at2759"/>
<keyword evidence="3" id="KW-1185">Reference proteome</keyword>
<evidence type="ECO:0000256" key="1">
    <source>
        <dbReference type="ARBA" id="ARBA00022729"/>
    </source>
</evidence>
<dbReference type="Gene3D" id="1.10.510.10">
    <property type="entry name" value="Transferase(Phosphotransferase) domain 1"/>
    <property type="match status" value="1"/>
</dbReference>
<evidence type="ECO:0000313" key="3">
    <source>
        <dbReference type="Proteomes" id="UP000541444"/>
    </source>
</evidence>
<reference evidence="2 3" key="1">
    <citation type="journal article" date="2020" name="IScience">
        <title>Genome Sequencing of the Endangered Kingdonia uniflora (Circaeasteraceae, Ranunculales) Reveals Potential Mechanisms of Evolutionary Specialization.</title>
        <authorList>
            <person name="Sun Y."/>
            <person name="Deng T."/>
            <person name="Zhang A."/>
            <person name="Moore M.J."/>
            <person name="Landis J.B."/>
            <person name="Lin N."/>
            <person name="Zhang H."/>
            <person name="Zhang X."/>
            <person name="Huang J."/>
            <person name="Zhang X."/>
            <person name="Sun H."/>
            <person name="Wang H."/>
        </authorList>
    </citation>
    <scope>NUCLEOTIDE SEQUENCE [LARGE SCALE GENOMIC DNA]</scope>
    <source>
        <strain evidence="2">TB1705</strain>
        <tissue evidence="2">Leaf</tissue>
    </source>
</reference>
<accession>A0A7J7MAZ9</accession>
<dbReference type="PANTHER" id="PTHR47976:SF66">
    <property type="entry name" value="G-TYPE LECTIN S-RECEPTOR-LIKE SERINE_THREONINE-PROTEIN KINASE SD2-5"/>
    <property type="match status" value="1"/>
</dbReference>
<evidence type="ECO:0008006" key="4">
    <source>
        <dbReference type="Google" id="ProtNLM"/>
    </source>
</evidence>
<organism evidence="2 3">
    <name type="scientific">Kingdonia uniflora</name>
    <dbReference type="NCBI Taxonomy" id="39325"/>
    <lineage>
        <taxon>Eukaryota</taxon>
        <taxon>Viridiplantae</taxon>
        <taxon>Streptophyta</taxon>
        <taxon>Embryophyta</taxon>
        <taxon>Tracheophyta</taxon>
        <taxon>Spermatophyta</taxon>
        <taxon>Magnoliopsida</taxon>
        <taxon>Ranunculales</taxon>
        <taxon>Circaeasteraceae</taxon>
        <taxon>Kingdonia</taxon>
    </lineage>
</organism>
<dbReference type="EMBL" id="JACGCM010001655">
    <property type="protein sequence ID" value="KAF6152075.1"/>
    <property type="molecule type" value="Genomic_DNA"/>
</dbReference>
<name>A0A7J7MAZ9_9MAGN</name>